<evidence type="ECO:0000256" key="10">
    <source>
        <dbReference type="ARBA" id="ARBA00023288"/>
    </source>
</evidence>
<feature type="compositionally biased region" description="Polar residues" evidence="13">
    <location>
        <begin position="134"/>
        <end position="143"/>
    </location>
</feature>
<dbReference type="InterPro" id="IPR008971">
    <property type="entry name" value="HSP40/DnaJ_pept-bd"/>
</dbReference>
<dbReference type="Pfam" id="PF00226">
    <property type="entry name" value="DnaJ"/>
    <property type="match status" value="1"/>
</dbReference>
<protein>
    <recommendedName>
        <fullName evidence="18">J domain-containing protein</fullName>
    </recommendedName>
</protein>
<gene>
    <name evidence="16" type="ORF">A6R68_18958</name>
</gene>
<feature type="non-terminal residue" evidence="16">
    <location>
        <position position="631"/>
    </location>
</feature>
<feature type="zinc finger region" description="CR-type" evidence="12">
    <location>
        <begin position="280"/>
        <end position="364"/>
    </location>
</feature>
<feature type="compositionally biased region" description="Polar residues" evidence="13">
    <location>
        <begin position="1"/>
        <end position="28"/>
    </location>
</feature>
<keyword evidence="5" id="KW-0677">Repeat</keyword>
<dbReference type="GO" id="GO:0005524">
    <property type="term" value="F:ATP binding"/>
    <property type="evidence" value="ECO:0007669"/>
    <property type="project" value="InterPro"/>
</dbReference>
<feature type="domain" description="J" evidence="14">
    <location>
        <begin position="164"/>
        <end position="226"/>
    </location>
</feature>
<dbReference type="InterPro" id="IPR036410">
    <property type="entry name" value="HSP_DnaJ_Cys-rich_dom_sf"/>
</dbReference>
<dbReference type="SUPFAM" id="SSF46565">
    <property type="entry name" value="Chaperone J-domain"/>
    <property type="match status" value="1"/>
</dbReference>
<dbReference type="GO" id="GO:0006457">
    <property type="term" value="P:protein folding"/>
    <property type="evidence" value="ECO:0007669"/>
    <property type="project" value="InterPro"/>
</dbReference>
<dbReference type="PROSITE" id="PS00636">
    <property type="entry name" value="DNAJ_1"/>
    <property type="match status" value="1"/>
</dbReference>
<dbReference type="GO" id="GO:0008270">
    <property type="term" value="F:zinc ion binding"/>
    <property type="evidence" value="ECO:0007669"/>
    <property type="project" value="UniProtKB-KW"/>
</dbReference>
<comment type="caution">
    <text evidence="16">The sequence shown here is derived from an EMBL/GenBank/DDBJ whole genome shotgun (WGS) entry which is preliminary data.</text>
</comment>
<evidence type="ECO:0000256" key="7">
    <source>
        <dbReference type="ARBA" id="ARBA00022833"/>
    </source>
</evidence>
<dbReference type="PRINTS" id="PR00625">
    <property type="entry name" value="JDOMAIN"/>
</dbReference>
<dbReference type="EMBL" id="LZPO01027399">
    <property type="protein sequence ID" value="OBS78645.1"/>
    <property type="molecule type" value="Genomic_DNA"/>
</dbReference>
<dbReference type="FunFam" id="2.10.230.10:FF:000005">
    <property type="entry name" value="DnaJ homolog subfamily A member 1"/>
    <property type="match status" value="1"/>
</dbReference>
<evidence type="ECO:0000256" key="3">
    <source>
        <dbReference type="ARBA" id="ARBA00022553"/>
    </source>
</evidence>
<keyword evidence="9" id="KW-0143">Chaperone</keyword>
<evidence type="ECO:0000313" key="16">
    <source>
        <dbReference type="EMBL" id="OBS78645.1"/>
    </source>
</evidence>
<evidence type="ECO:0000313" key="17">
    <source>
        <dbReference type="Proteomes" id="UP000092124"/>
    </source>
</evidence>
<evidence type="ECO:0000256" key="9">
    <source>
        <dbReference type="ARBA" id="ARBA00023186"/>
    </source>
</evidence>
<dbReference type="FunFam" id="1.10.287.110:FF:000014">
    <property type="entry name" value="dnaJ homolog subfamily A member 1"/>
    <property type="match status" value="1"/>
</dbReference>
<dbReference type="HAMAP" id="MF_01152">
    <property type="entry name" value="DnaJ"/>
    <property type="match status" value="1"/>
</dbReference>
<dbReference type="CDD" id="cd10719">
    <property type="entry name" value="DnaJ_zf"/>
    <property type="match status" value="1"/>
</dbReference>
<dbReference type="Pfam" id="PF01556">
    <property type="entry name" value="DnaJ_C"/>
    <property type="match status" value="1"/>
</dbReference>
<feature type="region of interest" description="Disordered" evidence="13">
    <location>
        <begin position="1"/>
        <end position="161"/>
    </location>
</feature>
<dbReference type="OrthoDB" id="550424at2759"/>
<dbReference type="PANTHER" id="PTHR43888">
    <property type="entry name" value="DNAJ-LIKE-2, ISOFORM A-RELATED"/>
    <property type="match status" value="1"/>
</dbReference>
<dbReference type="STRING" id="56216.A0A1A6HL14"/>
<evidence type="ECO:0000259" key="15">
    <source>
        <dbReference type="PROSITE" id="PS51188"/>
    </source>
</evidence>
<feature type="compositionally biased region" description="Low complexity" evidence="13">
    <location>
        <begin position="114"/>
        <end position="129"/>
    </location>
</feature>
<dbReference type="PROSITE" id="PS51188">
    <property type="entry name" value="ZF_CR"/>
    <property type="match status" value="1"/>
</dbReference>
<dbReference type="GO" id="GO:0016020">
    <property type="term" value="C:membrane"/>
    <property type="evidence" value="ECO:0007669"/>
    <property type="project" value="UniProtKB-SubCell"/>
</dbReference>
<evidence type="ECO:0000259" key="14">
    <source>
        <dbReference type="PROSITE" id="PS50076"/>
    </source>
</evidence>
<feature type="region of interest" description="Disordered" evidence="13">
    <location>
        <begin position="563"/>
        <end position="583"/>
    </location>
</feature>
<dbReference type="PROSITE" id="PS50076">
    <property type="entry name" value="DNAJ_2"/>
    <property type="match status" value="1"/>
</dbReference>
<dbReference type="AlphaFoldDB" id="A0A1A6HL14"/>
<dbReference type="InterPro" id="IPR044713">
    <property type="entry name" value="DNJA1/2-like"/>
</dbReference>
<proteinExistence type="inferred from homology"/>
<dbReference type="Gene3D" id="2.60.260.20">
    <property type="entry name" value="Urease metallochaperone UreE, N-terminal domain"/>
    <property type="match status" value="2"/>
</dbReference>
<keyword evidence="17" id="KW-1185">Reference proteome</keyword>
<keyword evidence="3" id="KW-0597">Phosphoprotein</keyword>
<dbReference type="FunFam" id="2.60.260.20:FF:000003">
    <property type="entry name" value="DnaJ subfamily A member 2"/>
    <property type="match status" value="1"/>
</dbReference>
<evidence type="ECO:0000256" key="2">
    <source>
        <dbReference type="ARBA" id="ARBA00022481"/>
    </source>
</evidence>
<dbReference type="InterPro" id="IPR001305">
    <property type="entry name" value="HSP_DnaJ_Cys-rich_dom"/>
</dbReference>
<evidence type="ECO:0000256" key="8">
    <source>
        <dbReference type="ARBA" id="ARBA00023136"/>
    </source>
</evidence>
<comment type="subcellular location">
    <subcellularLocation>
        <location evidence="1">Membrane</location>
        <topology evidence="1">Lipid-anchor</topology>
    </subcellularLocation>
</comment>
<dbReference type="InterPro" id="IPR001623">
    <property type="entry name" value="DnaJ_domain"/>
</dbReference>
<dbReference type="GO" id="GO:0030544">
    <property type="term" value="F:Hsp70 protein binding"/>
    <property type="evidence" value="ECO:0007669"/>
    <property type="project" value="InterPro"/>
</dbReference>
<accession>A0A1A6HL14</accession>
<dbReference type="GO" id="GO:0051082">
    <property type="term" value="F:unfolded protein binding"/>
    <property type="evidence" value="ECO:0007669"/>
    <property type="project" value="InterPro"/>
</dbReference>
<evidence type="ECO:0000256" key="11">
    <source>
        <dbReference type="ARBA" id="ARBA00023289"/>
    </source>
</evidence>
<evidence type="ECO:0000256" key="4">
    <source>
        <dbReference type="ARBA" id="ARBA00022723"/>
    </source>
</evidence>
<keyword evidence="10" id="KW-0449">Lipoprotein</keyword>
<evidence type="ECO:0000256" key="12">
    <source>
        <dbReference type="PROSITE-ProRule" id="PRU00546"/>
    </source>
</evidence>
<feature type="compositionally biased region" description="Acidic residues" evidence="13">
    <location>
        <begin position="145"/>
        <end position="154"/>
    </location>
</feature>
<evidence type="ECO:0000256" key="5">
    <source>
        <dbReference type="ARBA" id="ARBA00022737"/>
    </source>
</evidence>
<dbReference type="InterPro" id="IPR012724">
    <property type="entry name" value="DnaJ"/>
</dbReference>
<keyword evidence="2" id="KW-0488">Methylation</keyword>
<dbReference type="InterPro" id="IPR018253">
    <property type="entry name" value="DnaJ_domain_CS"/>
</dbReference>
<dbReference type="Gene3D" id="2.10.230.10">
    <property type="entry name" value="Heat shock protein DnaJ, cysteine-rich domain"/>
    <property type="match status" value="1"/>
</dbReference>
<sequence>MPKGNQQPQELNTTTEGSQPPQKCNNPRQAPEHTPAVTEQKAATPRGRGRVGSATRAQTSQPKLSGPGSRTRGPPAGQRIPERANAAEPRKGKGPASGRRDTRQRAPSNPKPKPSTTKPEPSSTSEPPSMARGGNQNWSSGESDGQPEEQTPEESGDKMVKETQYYDILGVKPSASAEEIKKAYRKLALKYHPDKNPDEGEKFKLISQAYEVLSDPKKRDIYDQGGEQAIKEGGSGSPSFSSPMDIFDMFFGGGGRMARERRGKNVVHQLSVTLEDLYNGVTKKLALQKNIICEKCEGIGGKKGSVEKCPLCKGRGMQIHIQQIGPGMVQQIQTVCIECKGQGERINPKDRCENCSGAKVIREKKIIEVHVEKGMKDGQKILFHGEGDQEPELEPGDVIIVLDQKDHSVFQRRGHDLIMKMKIQLSEALCGFKKTIKTLDDRVLLITSKSGEVMKHGDLKCVRNEGMPIYKAPLEKGMLIIQFLVVFPEKHWLSQEKLSQLEALLPPRQKVRITDDMDQVELKEFNPNEQNWRQHREAYEEDDDGPRADPVWRRLQKRQRYWESGEKAKVQASTGKEAKESTQQLTKWHHHELERKENSQLEFNAHSSVFPETNLYLYGSPSGTLVTHNTV</sequence>
<dbReference type="Pfam" id="PF00684">
    <property type="entry name" value="DnaJ_CXXCXGXG"/>
    <property type="match status" value="1"/>
</dbReference>
<dbReference type="Proteomes" id="UP000092124">
    <property type="component" value="Unassembled WGS sequence"/>
</dbReference>
<evidence type="ECO:0000256" key="6">
    <source>
        <dbReference type="ARBA" id="ARBA00022771"/>
    </source>
</evidence>
<feature type="domain" description="CR-type" evidence="15">
    <location>
        <begin position="280"/>
        <end position="364"/>
    </location>
</feature>
<evidence type="ECO:0000256" key="1">
    <source>
        <dbReference type="ARBA" id="ARBA00004635"/>
    </source>
</evidence>
<keyword evidence="6 12" id="KW-0863">Zinc-finger</keyword>
<organism evidence="16 17">
    <name type="scientific">Neotoma lepida</name>
    <name type="common">Desert woodrat</name>
    <dbReference type="NCBI Taxonomy" id="56216"/>
    <lineage>
        <taxon>Eukaryota</taxon>
        <taxon>Metazoa</taxon>
        <taxon>Chordata</taxon>
        <taxon>Craniata</taxon>
        <taxon>Vertebrata</taxon>
        <taxon>Euteleostomi</taxon>
        <taxon>Mammalia</taxon>
        <taxon>Eutheria</taxon>
        <taxon>Euarchontoglires</taxon>
        <taxon>Glires</taxon>
        <taxon>Rodentia</taxon>
        <taxon>Myomorpha</taxon>
        <taxon>Muroidea</taxon>
        <taxon>Cricetidae</taxon>
        <taxon>Neotominae</taxon>
        <taxon>Neotoma</taxon>
    </lineage>
</organism>
<keyword evidence="11" id="KW-0636">Prenylation</keyword>
<dbReference type="CDD" id="cd06257">
    <property type="entry name" value="DnaJ"/>
    <property type="match status" value="1"/>
</dbReference>
<dbReference type="GO" id="GO:0009408">
    <property type="term" value="P:response to heat"/>
    <property type="evidence" value="ECO:0007669"/>
    <property type="project" value="InterPro"/>
</dbReference>
<evidence type="ECO:0000256" key="13">
    <source>
        <dbReference type="SAM" id="MobiDB-lite"/>
    </source>
</evidence>
<dbReference type="SMART" id="SM00271">
    <property type="entry name" value="DnaJ"/>
    <property type="match status" value="1"/>
</dbReference>
<keyword evidence="4 12" id="KW-0479">Metal-binding</keyword>
<reference evidence="16 17" key="1">
    <citation type="submission" date="2016-06" db="EMBL/GenBank/DDBJ databases">
        <title>The Draft Genome Sequence and Annotation of the Desert Woodrat Neotoma lepida.</title>
        <authorList>
            <person name="Campbell M."/>
            <person name="Oakeson K.F."/>
            <person name="Yandell M."/>
            <person name="Halpert J.R."/>
            <person name="Dearing D."/>
        </authorList>
    </citation>
    <scope>NUCLEOTIDE SEQUENCE [LARGE SCALE GENOMIC DNA]</scope>
    <source>
        <strain evidence="16">417</strain>
        <tissue evidence="16">Liver</tissue>
    </source>
</reference>
<dbReference type="SUPFAM" id="SSF49493">
    <property type="entry name" value="HSP40/DnaJ peptide-binding domain"/>
    <property type="match status" value="2"/>
</dbReference>
<dbReference type="InterPro" id="IPR002939">
    <property type="entry name" value="DnaJ_C"/>
</dbReference>
<dbReference type="CDD" id="cd10747">
    <property type="entry name" value="DnaJ_C"/>
    <property type="match status" value="1"/>
</dbReference>
<name>A0A1A6HL14_NEOLE</name>
<dbReference type="InterPro" id="IPR036869">
    <property type="entry name" value="J_dom_sf"/>
</dbReference>
<dbReference type="Gene3D" id="1.10.287.110">
    <property type="entry name" value="DnaJ domain"/>
    <property type="match status" value="1"/>
</dbReference>
<keyword evidence="7 12" id="KW-0862">Zinc</keyword>
<dbReference type="SUPFAM" id="SSF57938">
    <property type="entry name" value="DnaJ/Hsp40 cysteine-rich domain"/>
    <property type="match status" value="1"/>
</dbReference>
<keyword evidence="8" id="KW-0472">Membrane</keyword>
<evidence type="ECO:0008006" key="18">
    <source>
        <dbReference type="Google" id="ProtNLM"/>
    </source>
</evidence>